<dbReference type="Pfam" id="PF00072">
    <property type="entry name" value="Response_reg"/>
    <property type="match status" value="1"/>
</dbReference>
<evidence type="ECO:0000256" key="2">
    <source>
        <dbReference type="PROSITE-ProRule" id="PRU00169"/>
    </source>
</evidence>
<organism evidence="4 5">
    <name type="scientific">Pseudonocardia kunmingensis</name>
    <dbReference type="NCBI Taxonomy" id="630975"/>
    <lineage>
        <taxon>Bacteria</taxon>
        <taxon>Bacillati</taxon>
        <taxon>Actinomycetota</taxon>
        <taxon>Actinomycetes</taxon>
        <taxon>Pseudonocardiales</taxon>
        <taxon>Pseudonocardiaceae</taxon>
        <taxon>Pseudonocardia</taxon>
    </lineage>
</organism>
<dbReference type="RefSeq" id="WP_211367136.1">
    <property type="nucleotide sequence ID" value="NZ_VFPA01000006.1"/>
</dbReference>
<protein>
    <submittedName>
        <fullName evidence="4">Response regulator receiver domain-containing protein</fullName>
    </submittedName>
</protein>
<name>A0A543D191_9PSEU</name>
<gene>
    <name evidence="4" type="ORF">FB558_7773</name>
</gene>
<feature type="domain" description="Response regulatory" evidence="3">
    <location>
        <begin position="7"/>
        <end position="124"/>
    </location>
</feature>
<dbReference type="InterPro" id="IPR011006">
    <property type="entry name" value="CheY-like_superfamily"/>
</dbReference>
<reference evidence="4 5" key="1">
    <citation type="submission" date="2019-06" db="EMBL/GenBank/DDBJ databases">
        <title>Sequencing the genomes of 1000 actinobacteria strains.</title>
        <authorList>
            <person name="Klenk H.-P."/>
        </authorList>
    </citation>
    <scope>NUCLEOTIDE SEQUENCE [LARGE SCALE GENOMIC DNA]</scope>
    <source>
        <strain evidence="4 5">DSM 45301</strain>
    </source>
</reference>
<dbReference type="PANTHER" id="PTHR44591:SF3">
    <property type="entry name" value="RESPONSE REGULATORY DOMAIN-CONTAINING PROTEIN"/>
    <property type="match status" value="1"/>
</dbReference>
<sequence>MIRQTARVLAVDDRRENLLALQAILEGLPIELVAVTSGEDALKRLLVEDYAVILLDAHMPGMDGFETAGHVKQRERTRHIPILFLTAVDYDPHLAFRGYQAGAVDYITKPFDPWVLRSKVAVFVDLWSTHTQLADRAAECGVLRGAIDDALELLESGDPADLATARTRLATVRGSRLGPTGS</sequence>
<evidence type="ECO:0000259" key="3">
    <source>
        <dbReference type="PROSITE" id="PS50110"/>
    </source>
</evidence>
<keyword evidence="1 2" id="KW-0597">Phosphoprotein</keyword>
<dbReference type="GO" id="GO:0000160">
    <property type="term" value="P:phosphorelay signal transduction system"/>
    <property type="evidence" value="ECO:0007669"/>
    <property type="project" value="InterPro"/>
</dbReference>
<dbReference type="InterPro" id="IPR001789">
    <property type="entry name" value="Sig_transdc_resp-reg_receiver"/>
</dbReference>
<dbReference type="PANTHER" id="PTHR44591">
    <property type="entry name" value="STRESS RESPONSE REGULATOR PROTEIN 1"/>
    <property type="match status" value="1"/>
</dbReference>
<dbReference type="AlphaFoldDB" id="A0A543D191"/>
<accession>A0A543D191</accession>
<comment type="caution">
    <text evidence="4">The sequence shown here is derived from an EMBL/GenBank/DDBJ whole genome shotgun (WGS) entry which is preliminary data.</text>
</comment>
<dbReference type="InterPro" id="IPR050595">
    <property type="entry name" value="Bact_response_regulator"/>
</dbReference>
<feature type="modified residue" description="4-aspartylphosphate" evidence="2">
    <location>
        <position position="56"/>
    </location>
</feature>
<dbReference type="PROSITE" id="PS50110">
    <property type="entry name" value="RESPONSE_REGULATORY"/>
    <property type="match status" value="1"/>
</dbReference>
<dbReference type="Gene3D" id="3.40.50.2300">
    <property type="match status" value="1"/>
</dbReference>
<evidence type="ECO:0000313" key="4">
    <source>
        <dbReference type="EMBL" id="TQM03123.1"/>
    </source>
</evidence>
<dbReference type="SUPFAM" id="SSF52172">
    <property type="entry name" value="CheY-like"/>
    <property type="match status" value="1"/>
</dbReference>
<proteinExistence type="predicted"/>
<evidence type="ECO:0000313" key="5">
    <source>
        <dbReference type="Proteomes" id="UP000315677"/>
    </source>
</evidence>
<keyword evidence="5" id="KW-1185">Reference proteome</keyword>
<dbReference type="EMBL" id="VFPA01000006">
    <property type="protein sequence ID" value="TQM03123.1"/>
    <property type="molecule type" value="Genomic_DNA"/>
</dbReference>
<evidence type="ECO:0000256" key="1">
    <source>
        <dbReference type="ARBA" id="ARBA00022553"/>
    </source>
</evidence>
<dbReference type="SMART" id="SM00448">
    <property type="entry name" value="REC"/>
    <property type="match status" value="1"/>
</dbReference>
<dbReference type="Proteomes" id="UP000315677">
    <property type="component" value="Unassembled WGS sequence"/>
</dbReference>